<sequence>MSSKDIRKEKNVCKMLWEIQYKQRTNLKQLWVFQWLIQNASRNQEKSFQIK</sequence>
<gene>
    <name evidence="1" type="ORF">POCTA_138.1.T1160046</name>
</gene>
<accession>A0A8S1XAQ6</accession>
<reference evidence="1" key="1">
    <citation type="submission" date="2021-01" db="EMBL/GenBank/DDBJ databases">
        <authorList>
            <consortium name="Genoscope - CEA"/>
            <person name="William W."/>
        </authorList>
    </citation>
    <scope>NUCLEOTIDE SEQUENCE</scope>
</reference>
<dbReference type="Proteomes" id="UP000683925">
    <property type="component" value="Unassembled WGS sequence"/>
</dbReference>
<organism evidence="1 2">
    <name type="scientific">Paramecium octaurelia</name>
    <dbReference type="NCBI Taxonomy" id="43137"/>
    <lineage>
        <taxon>Eukaryota</taxon>
        <taxon>Sar</taxon>
        <taxon>Alveolata</taxon>
        <taxon>Ciliophora</taxon>
        <taxon>Intramacronucleata</taxon>
        <taxon>Oligohymenophorea</taxon>
        <taxon>Peniculida</taxon>
        <taxon>Parameciidae</taxon>
        <taxon>Paramecium</taxon>
    </lineage>
</organism>
<evidence type="ECO:0000313" key="2">
    <source>
        <dbReference type="Proteomes" id="UP000683925"/>
    </source>
</evidence>
<keyword evidence="2" id="KW-1185">Reference proteome</keyword>
<protein>
    <submittedName>
        <fullName evidence="1">Uncharacterized protein</fullName>
    </submittedName>
</protein>
<dbReference type="EMBL" id="CAJJDP010000116">
    <property type="protein sequence ID" value="CAD8198130.1"/>
    <property type="molecule type" value="Genomic_DNA"/>
</dbReference>
<proteinExistence type="predicted"/>
<comment type="caution">
    <text evidence="1">The sequence shown here is derived from an EMBL/GenBank/DDBJ whole genome shotgun (WGS) entry which is preliminary data.</text>
</comment>
<evidence type="ECO:0000313" key="1">
    <source>
        <dbReference type="EMBL" id="CAD8198130.1"/>
    </source>
</evidence>
<dbReference type="AlphaFoldDB" id="A0A8S1XAQ6"/>
<name>A0A8S1XAQ6_PAROT</name>